<keyword evidence="2" id="KW-1185">Reference proteome</keyword>
<protein>
    <submittedName>
        <fullName evidence="1">Uncharacterized protein</fullName>
    </submittedName>
</protein>
<dbReference type="AlphaFoldDB" id="A0ABD2P1K0"/>
<accession>A0ABD2P1K0</accession>
<evidence type="ECO:0000313" key="2">
    <source>
        <dbReference type="Proteomes" id="UP001516400"/>
    </source>
</evidence>
<dbReference type="EMBL" id="JABFTP020000165">
    <property type="protein sequence ID" value="KAL3284815.1"/>
    <property type="molecule type" value="Genomic_DNA"/>
</dbReference>
<gene>
    <name evidence="1" type="ORF">HHI36_018954</name>
</gene>
<proteinExistence type="predicted"/>
<comment type="caution">
    <text evidence="1">The sequence shown here is derived from an EMBL/GenBank/DDBJ whole genome shotgun (WGS) entry which is preliminary data.</text>
</comment>
<reference evidence="1 2" key="1">
    <citation type="journal article" date="2021" name="BMC Biol.">
        <title>Horizontally acquired antibacterial genes associated with adaptive radiation of ladybird beetles.</title>
        <authorList>
            <person name="Li H.S."/>
            <person name="Tang X.F."/>
            <person name="Huang Y.H."/>
            <person name="Xu Z.Y."/>
            <person name="Chen M.L."/>
            <person name="Du X.Y."/>
            <person name="Qiu B.Y."/>
            <person name="Chen P.T."/>
            <person name="Zhang W."/>
            <person name="Slipinski A."/>
            <person name="Escalona H.E."/>
            <person name="Waterhouse R.M."/>
            <person name="Zwick A."/>
            <person name="Pang H."/>
        </authorList>
    </citation>
    <scope>NUCLEOTIDE SEQUENCE [LARGE SCALE GENOMIC DNA]</scope>
    <source>
        <strain evidence="1">SYSU2018</strain>
    </source>
</reference>
<name>A0ABD2P1K0_9CUCU</name>
<sequence>MNRNRVIFLARNTTCFKVRAFIDSVVHTHFTNMKRKLEYCDVNSNFRR</sequence>
<evidence type="ECO:0000313" key="1">
    <source>
        <dbReference type="EMBL" id="KAL3284815.1"/>
    </source>
</evidence>
<dbReference type="Proteomes" id="UP001516400">
    <property type="component" value="Unassembled WGS sequence"/>
</dbReference>
<organism evidence="1 2">
    <name type="scientific">Cryptolaemus montrouzieri</name>
    <dbReference type="NCBI Taxonomy" id="559131"/>
    <lineage>
        <taxon>Eukaryota</taxon>
        <taxon>Metazoa</taxon>
        <taxon>Ecdysozoa</taxon>
        <taxon>Arthropoda</taxon>
        <taxon>Hexapoda</taxon>
        <taxon>Insecta</taxon>
        <taxon>Pterygota</taxon>
        <taxon>Neoptera</taxon>
        <taxon>Endopterygota</taxon>
        <taxon>Coleoptera</taxon>
        <taxon>Polyphaga</taxon>
        <taxon>Cucujiformia</taxon>
        <taxon>Coccinelloidea</taxon>
        <taxon>Coccinellidae</taxon>
        <taxon>Scymninae</taxon>
        <taxon>Scymnini</taxon>
        <taxon>Cryptolaemus</taxon>
    </lineage>
</organism>